<organism evidence="2 3">
    <name type="scientific">Cellulosimicrobium funkei</name>
    <dbReference type="NCBI Taxonomy" id="264251"/>
    <lineage>
        <taxon>Bacteria</taxon>
        <taxon>Bacillati</taxon>
        <taxon>Actinomycetota</taxon>
        <taxon>Actinomycetes</taxon>
        <taxon>Micrococcales</taxon>
        <taxon>Promicromonosporaceae</taxon>
        <taxon>Cellulosimicrobium</taxon>
    </lineage>
</organism>
<accession>A0A4Y8QYE6</accession>
<keyword evidence="3" id="KW-1185">Reference proteome</keyword>
<sequence length="153" mass="16654">MLWRASSPGSRSVVLSGSRIRLAASATARRTSGGHVVGSSTSTVGRPVRSTRRTYLPEGTSVRGSRLRHTVDSSGREEHAVAVTIETYHQDDQWHVRREGERTALSSHATKDEAIAEGRTVAQREKAEHVIKNLDGTIAEKNSYGNDPRNVPG</sequence>
<proteinExistence type="predicted"/>
<gene>
    <name evidence="2" type="ORF">E1O70_18360</name>
</gene>
<feature type="region of interest" description="Disordered" evidence="1">
    <location>
        <begin position="102"/>
        <end position="153"/>
    </location>
</feature>
<evidence type="ECO:0000256" key="1">
    <source>
        <dbReference type="SAM" id="MobiDB-lite"/>
    </source>
</evidence>
<dbReference type="AlphaFoldDB" id="A0A4Y8QYE6"/>
<dbReference type="Proteomes" id="UP000298003">
    <property type="component" value="Unassembled WGS sequence"/>
</dbReference>
<protein>
    <submittedName>
        <fullName evidence="2">DUF2188 domain-containing protein</fullName>
    </submittedName>
</protein>
<dbReference type="EMBL" id="SOZH01000012">
    <property type="protein sequence ID" value="TFF04410.1"/>
    <property type="molecule type" value="Genomic_DNA"/>
</dbReference>
<dbReference type="InterPro" id="IPR018691">
    <property type="entry name" value="DUF2188"/>
</dbReference>
<evidence type="ECO:0000313" key="3">
    <source>
        <dbReference type="Proteomes" id="UP000298003"/>
    </source>
</evidence>
<feature type="compositionally biased region" description="Basic and acidic residues" evidence="1">
    <location>
        <begin position="109"/>
        <end position="132"/>
    </location>
</feature>
<dbReference type="Pfam" id="PF09954">
    <property type="entry name" value="DUF2188"/>
    <property type="match status" value="1"/>
</dbReference>
<name>A0A4Y8QYE6_9MICO</name>
<reference evidence="2 3" key="1">
    <citation type="submission" date="2019-03" db="EMBL/GenBank/DDBJ databases">
        <title>Cellulosimicrobium funkei JCM14302 Assembly.</title>
        <authorList>
            <person name="Dou T."/>
        </authorList>
    </citation>
    <scope>NUCLEOTIDE SEQUENCE [LARGE SCALE GENOMIC DNA]</scope>
    <source>
        <strain evidence="2 3">JCM 14302</strain>
    </source>
</reference>
<comment type="caution">
    <text evidence="2">The sequence shown here is derived from an EMBL/GenBank/DDBJ whole genome shotgun (WGS) entry which is preliminary data.</text>
</comment>
<evidence type="ECO:0000313" key="2">
    <source>
        <dbReference type="EMBL" id="TFF04410.1"/>
    </source>
</evidence>